<organism evidence="2 3">
    <name type="scientific">Aspergillus granulosus</name>
    <dbReference type="NCBI Taxonomy" id="176169"/>
    <lineage>
        <taxon>Eukaryota</taxon>
        <taxon>Fungi</taxon>
        <taxon>Dikarya</taxon>
        <taxon>Ascomycota</taxon>
        <taxon>Pezizomycotina</taxon>
        <taxon>Eurotiomycetes</taxon>
        <taxon>Eurotiomycetidae</taxon>
        <taxon>Eurotiales</taxon>
        <taxon>Aspergillaceae</taxon>
        <taxon>Aspergillus</taxon>
        <taxon>Aspergillus subgen. Nidulantes</taxon>
    </lineage>
</organism>
<sequence>MEDARQDLIRPCSLIGANILGVGRDMPRDRPSPVDARKTRLYSGKHKLKSSAPSSPKNNRNSRKRMQTPRSSPKRVRMGMRRLRRRRPCITVYEPILKA</sequence>
<evidence type="ECO:0000313" key="3">
    <source>
        <dbReference type="Proteomes" id="UP001610334"/>
    </source>
</evidence>
<gene>
    <name evidence="2" type="ORF">BJX63DRAFT_58293</name>
</gene>
<feature type="region of interest" description="Disordered" evidence="1">
    <location>
        <begin position="22"/>
        <end position="85"/>
    </location>
</feature>
<feature type="compositionally biased region" description="Basic residues" evidence="1">
    <location>
        <begin position="60"/>
        <end position="85"/>
    </location>
</feature>
<evidence type="ECO:0000313" key="2">
    <source>
        <dbReference type="EMBL" id="KAL2818619.1"/>
    </source>
</evidence>
<feature type="compositionally biased region" description="Basic and acidic residues" evidence="1">
    <location>
        <begin position="25"/>
        <end position="38"/>
    </location>
</feature>
<evidence type="ECO:0000256" key="1">
    <source>
        <dbReference type="SAM" id="MobiDB-lite"/>
    </source>
</evidence>
<feature type="compositionally biased region" description="Basic residues" evidence="1">
    <location>
        <begin position="39"/>
        <end position="49"/>
    </location>
</feature>
<keyword evidence="3" id="KW-1185">Reference proteome</keyword>
<dbReference type="Proteomes" id="UP001610334">
    <property type="component" value="Unassembled WGS sequence"/>
</dbReference>
<dbReference type="EMBL" id="JBFXLT010000013">
    <property type="protein sequence ID" value="KAL2818619.1"/>
    <property type="molecule type" value="Genomic_DNA"/>
</dbReference>
<proteinExistence type="predicted"/>
<name>A0ABR4HT05_9EURO</name>
<comment type="caution">
    <text evidence="2">The sequence shown here is derived from an EMBL/GenBank/DDBJ whole genome shotgun (WGS) entry which is preliminary data.</text>
</comment>
<protein>
    <submittedName>
        <fullName evidence="2">Uncharacterized protein</fullName>
    </submittedName>
</protein>
<reference evidence="2 3" key="1">
    <citation type="submission" date="2024-07" db="EMBL/GenBank/DDBJ databases">
        <title>Section-level genome sequencing and comparative genomics of Aspergillus sections Usti and Cavernicolus.</title>
        <authorList>
            <consortium name="Lawrence Berkeley National Laboratory"/>
            <person name="Nybo J.L."/>
            <person name="Vesth T.C."/>
            <person name="Theobald S."/>
            <person name="Frisvad J.C."/>
            <person name="Larsen T.O."/>
            <person name="Kjaerboelling I."/>
            <person name="Rothschild-Mancinelli K."/>
            <person name="Lyhne E.K."/>
            <person name="Kogle M.E."/>
            <person name="Barry K."/>
            <person name="Clum A."/>
            <person name="Na H."/>
            <person name="Ledsgaard L."/>
            <person name="Lin J."/>
            <person name="Lipzen A."/>
            <person name="Kuo A."/>
            <person name="Riley R."/>
            <person name="Mondo S."/>
            <person name="Labutti K."/>
            <person name="Haridas S."/>
            <person name="Pangalinan J."/>
            <person name="Salamov A.A."/>
            <person name="Simmons B.A."/>
            <person name="Magnuson J.K."/>
            <person name="Chen J."/>
            <person name="Drula E."/>
            <person name="Henrissat B."/>
            <person name="Wiebenga A."/>
            <person name="Lubbers R.J."/>
            <person name="Gomes A.C."/>
            <person name="Makela M.R."/>
            <person name="Stajich J."/>
            <person name="Grigoriev I.V."/>
            <person name="Mortensen U.H."/>
            <person name="De Vries R.P."/>
            <person name="Baker S.E."/>
            <person name="Andersen M.R."/>
        </authorList>
    </citation>
    <scope>NUCLEOTIDE SEQUENCE [LARGE SCALE GENOMIC DNA]</scope>
    <source>
        <strain evidence="2 3">CBS 588.65</strain>
    </source>
</reference>
<accession>A0ABR4HT05</accession>